<dbReference type="CDD" id="cd02440">
    <property type="entry name" value="AdoMet_MTases"/>
    <property type="match status" value="1"/>
</dbReference>
<keyword evidence="4 5" id="KW-0694">RNA-binding</keyword>
<dbReference type="InterPro" id="IPR029063">
    <property type="entry name" value="SAM-dependent_MTases_sf"/>
</dbReference>
<comment type="similarity">
    <text evidence="5">Belongs to the class I-like SAM-binding methyltransferase superfamily. rRNA adenine N(6)-methyltransferase family.</text>
</comment>
<evidence type="ECO:0000256" key="6">
    <source>
        <dbReference type="SAM" id="MobiDB-lite"/>
    </source>
</evidence>
<feature type="binding site" evidence="5">
    <location>
        <position position="28"/>
    </location>
    <ligand>
        <name>S-adenosyl-L-methionine</name>
        <dbReference type="ChEBI" id="CHEBI:59789"/>
    </ligand>
</feature>
<evidence type="ECO:0000256" key="2">
    <source>
        <dbReference type="ARBA" id="ARBA00022679"/>
    </source>
</evidence>
<evidence type="ECO:0000313" key="8">
    <source>
        <dbReference type="EMBL" id="MCT2584161.1"/>
    </source>
</evidence>
<feature type="domain" description="Ribosomal RNA adenine methylase transferase N-terminal" evidence="7">
    <location>
        <begin position="8"/>
        <end position="173"/>
    </location>
</feature>
<organism evidence="8 9">
    <name type="scientific">Actinophytocola gossypii</name>
    <dbReference type="NCBI Taxonomy" id="2812003"/>
    <lineage>
        <taxon>Bacteria</taxon>
        <taxon>Bacillati</taxon>
        <taxon>Actinomycetota</taxon>
        <taxon>Actinomycetes</taxon>
        <taxon>Pseudonocardiales</taxon>
        <taxon>Pseudonocardiaceae</taxon>
    </lineage>
</organism>
<sequence length="265" mass="29018">MHLLSGRVADRLVRDAGLGRDDLVIDFGAGPGSITAPLAGTGSRVLAVERDEAFVRALRRRFADQPRVRVVHDDLRRVRLPGRDFAVVASIPFAVTTPLLRRLLTPVPSRLARADVVVEWGLARRLTAARPRDLEAAWWAARFDLRLVRRIPASCFTPAPGVDAAHLSIRRSPVDRRTQAVLWTLLGAVYRRPDTPARHVLGDLVAHRLAHRVLRAHGTDPATPAGEVRIGHWTAVATTLAGDRAVSPPPLPRALGSGHGRVRDR</sequence>
<evidence type="ECO:0000256" key="1">
    <source>
        <dbReference type="ARBA" id="ARBA00022603"/>
    </source>
</evidence>
<feature type="binding site" evidence="5">
    <location>
        <position position="49"/>
    </location>
    <ligand>
        <name>S-adenosyl-L-methionine</name>
        <dbReference type="ChEBI" id="CHEBI:59789"/>
    </ligand>
</feature>
<dbReference type="Proteomes" id="UP001156441">
    <property type="component" value="Unassembled WGS sequence"/>
</dbReference>
<reference evidence="8 9" key="1">
    <citation type="submission" date="2021-02" db="EMBL/GenBank/DDBJ databases">
        <title>Actinophytocola xerophila sp. nov., isolated from soil of cotton cropping field.</title>
        <authorList>
            <person name="Huang R."/>
            <person name="Chen X."/>
            <person name="Ge X."/>
            <person name="Liu W."/>
        </authorList>
    </citation>
    <scope>NUCLEOTIDE SEQUENCE [LARGE SCALE GENOMIC DNA]</scope>
    <source>
        <strain evidence="8 9">S1-96</strain>
    </source>
</reference>
<keyword evidence="9" id="KW-1185">Reference proteome</keyword>
<dbReference type="PROSITE" id="PS51689">
    <property type="entry name" value="SAM_RNA_A_N6_MT"/>
    <property type="match status" value="1"/>
</dbReference>
<evidence type="ECO:0000259" key="7">
    <source>
        <dbReference type="SMART" id="SM00650"/>
    </source>
</evidence>
<feature type="region of interest" description="Disordered" evidence="6">
    <location>
        <begin position="243"/>
        <end position="265"/>
    </location>
</feature>
<evidence type="ECO:0000256" key="3">
    <source>
        <dbReference type="ARBA" id="ARBA00022691"/>
    </source>
</evidence>
<feature type="binding site" evidence="5">
    <location>
        <position position="3"/>
    </location>
    <ligand>
        <name>S-adenosyl-L-methionine</name>
        <dbReference type="ChEBI" id="CHEBI:59789"/>
    </ligand>
</feature>
<dbReference type="InterPro" id="IPR020596">
    <property type="entry name" value="rRNA_Ade_Mease_Trfase_CS"/>
</dbReference>
<feature type="binding site" evidence="5">
    <location>
        <position position="74"/>
    </location>
    <ligand>
        <name>S-adenosyl-L-methionine</name>
        <dbReference type="ChEBI" id="CHEBI:59789"/>
    </ligand>
</feature>
<evidence type="ECO:0000256" key="5">
    <source>
        <dbReference type="PROSITE-ProRule" id="PRU01026"/>
    </source>
</evidence>
<dbReference type="Pfam" id="PF00398">
    <property type="entry name" value="RrnaAD"/>
    <property type="match status" value="1"/>
</dbReference>
<dbReference type="EMBL" id="JAFFZE010000011">
    <property type="protein sequence ID" value="MCT2584161.1"/>
    <property type="molecule type" value="Genomic_DNA"/>
</dbReference>
<dbReference type="SMART" id="SM00650">
    <property type="entry name" value="rADc"/>
    <property type="match status" value="1"/>
</dbReference>
<evidence type="ECO:0000256" key="4">
    <source>
        <dbReference type="ARBA" id="ARBA00022884"/>
    </source>
</evidence>
<accession>A0ABT2J8Q9</accession>
<dbReference type="InterPro" id="IPR020598">
    <property type="entry name" value="rRNA_Ade_methylase_Trfase_N"/>
</dbReference>
<protein>
    <submittedName>
        <fullName evidence="8">rRNA adenine N(6)-methyltransferase family protein</fullName>
    </submittedName>
</protein>
<comment type="caution">
    <text evidence="8">The sequence shown here is derived from an EMBL/GenBank/DDBJ whole genome shotgun (WGS) entry which is preliminary data.</text>
</comment>
<dbReference type="RefSeq" id="WP_260191558.1">
    <property type="nucleotide sequence ID" value="NZ_JAFFZE010000011.1"/>
</dbReference>
<keyword evidence="3 5" id="KW-0949">S-adenosyl-L-methionine</keyword>
<comment type="caution">
    <text evidence="5">Lacks conserved residue(s) required for the propagation of feature annotation.</text>
</comment>
<keyword evidence="1 5" id="KW-0489">Methyltransferase</keyword>
<dbReference type="PANTHER" id="PTHR11727">
    <property type="entry name" value="DIMETHYLADENOSINE TRANSFERASE"/>
    <property type="match status" value="1"/>
</dbReference>
<dbReference type="SUPFAM" id="SSF53335">
    <property type="entry name" value="S-adenosyl-L-methionine-dependent methyltransferases"/>
    <property type="match status" value="1"/>
</dbReference>
<name>A0ABT2J8Q9_9PSEU</name>
<dbReference type="PROSITE" id="PS01131">
    <property type="entry name" value="RRNA_A_DIMETH"/>
    <property type="match status" value="1"/>
</dbReference>
<evidence type="ECO:0000313" key="9">
    <source>
        <dbReference type="Proteomes" id="UP001156441"/>
    </source>
</evidence>
<dbReference type="InterPro" id="IPR001737">
    <property type="entry name" value="KsgA/Erm"/>
</dbReference>
<keyword evidence="2 5" id="KW-0808">Transferase</keyword>
<dbReference type="Gene3D" id="3.40.50.150">
    <property type="entry name" value="Vaccinia Virus protein VP39"/>
    <property type="match status" value="1"/>
</dbReference>
<gene>
    <name evidence="8" type="ORF">JT362_13640</name>
</gene>
<proteinExistence type="inferred from homology"/>
<dbReference type="PANTHER" id="PTHR11727:SF7">
    <property type="entry name" value="DIMETHYLADENOSINE TRANSFERASE-RELATED"/>
    <property type="match status" value="1"/>
</dbReference>
<feature type="binding site" evidence="5">
    <location>
        <position position="90"/>
    </location>
    <ligand>
        <name>S-adenosyl-L-methionine</name>
        <dbReference type="ChEBI" id="CHEBI:59789"/>
    </ligand>
</feature>